<evidence type="ECO:0000313" key="5">
    <source>
        <dbReference type="Proteomes" id="UP000789759"/>
    </source>
</evidence>
<accession>A0A9N9HXG3</accession>
<feature type="DNA-binding region" description="HMG box" evidence="1">
    <location>
        <begin position="66"/>
        <end position="134"/>
    </location>
</feature>
<evidence type="ECO:0000259" key="3">
    <source>
        <dbReference type="PROSITE" id="PS50118"/>
    </source>
</evidence>
<keyword evidence="5" id="KW-1185">Reference proteome</keyword>
<dbReference type="EMBL" id="CAJVQA010011767">
    <property type="protein sequence ID" value="CAG8710612.1"/>
    <property type="molecule type" value="Genomic_DNA"/>
</dbReference>
<dbReference type="Gene3D" id="1.10.30.10">
    <property type="entry name" value="High mobility group box domain"/>
    <property type="match status" value="1"/>
</dbReference>
<evidence type="ECO:0000256" key="2">
    <source>
        <dbReference type="SAM" id="MobiDB-lite"/>
    </source>
</evidence>
<dbReference type="PROSITE" id="PS50118">
    <property type="entry name" value="HMG_BOX_2"/>
    <property type="match status" value="1"/>
</dbReference>
<dbReference type="Pfam" id="PF00505">
    <property type="entry name" value="HMG_box"/>
    <property type="match status" value="1"/>
</dbReference>
<feature type="compositionally biased region" description="Polar residues" evidence="2">
    <location>
        <begin position="148"/>
        <end position="170"/>
    </location>
</feature>
<dbReference type="SUPFAM" id="SSF47095">
    <property type="entry name" value="HMG-box"/>
    <property type="match status" value="1"/>
</dbReference>
<evidence type="ECO:0000256" key="1">
    <source>
        <dbReference type="PROSITE-ProRule" id="PRU00267"/>
    </source>
</evidence>
<dbReference type="GO" id="GO:0003677">
    <property type="term" value="F:DNA binding"/>
    <property type="evidence" value="ECO:0007669"/>
    <property type="project" value="UniProtKB-UniRule"/>
</dbReference>
<feature type="domain" description="HMG box" evidence="3">
    <location>
        <begin position="66"/>
        <end position="134"/>
    </location>
</feature>
<keyword evidence="1" id="KW-0238">DNA-binding</keyword>
<name>A0A9N9HXG3_9GLOM</name>
<proteinExistence type="predicted"/>
<keyword evidence="1" id="KW-0539">Nucleus</keyword>
<dbReference type="GO" id="GO:0005634">
    <property type="term" value="C:nucleus"/>
    <property type="evidence" value="ECO:0007669"/>
    <property type="project" value="UniProtKB-UniRule"/>
</dbReference>
<evidence type="ECO:0000313" key="4">
    <source>
        <dbReference type="EMBL" id="CAG8710612.1"/>
    </source>
</evidence>
<dbReference type="OrthoDB" id="6247875at2759"/>
<sequence>MSDLNVNKASSAQTSLPRERVFIDSSDPSFPNQVINNNSGQTFKPPFPPTITPRDLVEKRPDGRVPARAPNSFIVYRKACVEEARKKGYYLPMTVISSIASKSWEQEPETVKNEYMRIAREACEYHSEIYPKYHKRKKREKWNIISFKQSNRSGTPSTNNSTQFPQSSSPKELHTVDVVPSSCPPSGSLRSSETPKVHNILSTDSRNRHDFYSQPIFPSPDPSFDYDHRQIVDTDVSNTQLSSDFLQLGTTHQFSGAIYPSPDVNSEDFLKTPIPNLISLFNSPLIQTPTIRDESDNVTSMYNCTMPNWFKQSWQDNLQVSDNPLNGSYDDSINFDAFGISFSNMSDTATNNIQYEKNDNSNAWNNPNNPF</sequence>
<dbReference type="AlphaFoldDB" id="A0A9N9HXG3"/>
<comment type="caution">
    <text evidence="4">The sequence shown here is derived from an EMBL/GenBank/DDBJ whole genome shotgun (WGS) entry which is preliminary data.</text>
</comment>
<feature type="compositionally biased region" description="Low complexity" evidence="2">
    <location>
        <begin position="180"/>
        <end position="192"/>
    </location>
</feature>
<feature type="compositionally biased region" description="Polar residues" evidence="2">
    <location>
        <begin position="1"/>
        <end position="16"/>
    </location>
</feature>
<dbReference type="InterPro" id="IPR036910">
    <property type="entry name" value="HMG_box_dom_sf"/>
</dbReference>
<protein>
    <submittedName>
        <fullName evidence="4">21366_t:CDS:1</fullName>
    </submittedName>
</protein>
<feature type="region of interest" description="Disordered" evidence="2">
    <location>
        <begin position="148"/>
        <end position="196"/>
    </location>
</feature>
<feature type="region of interest" description="Disordered" evidence="2">
    <location>
        <begin position="1"/>
        <end position="49"/>
    </location>
</feature>
<gene>
    <name evidence="4" type="ORF">CPELLU_LOCUS12308</name>
</gene>
<reference evidence="4" key="1">
    <citation type="submission" date="2021-06" db="EMBL/GenBank/DDBJ databases">
        <authorList>
            <person name="Kallberg Y."/>
            <person name="Tangrot J."/>
            <person name="Rosling A."/>
        </authorList>
    </citation>
    <scope>NUCLEOTIDE SEQUENCE</scope>
    <source>
        <strain evidence="4">FL966</strain>
    </source>
</reference>
<dbReference type="Proteomes" id="UP000789759">
    <property type="component" value="Unassembled WGS sequence"/>
</dbReference>
<feature type="compositionally biased region" description="Polar residues" evidence="2">
    <location>
        <begin position="26"/>
        <end position="41"/>
    </location>
</feature>
<organism evidence="4 5">
    <name type="scientific">Cetraspora pellucida</name>
    <dbReference type="NCBI Taxonomy" id="1433469"/>
    <lineage>
        <taxon>Eukaryota</taxon>
        <taxon>Fungi</taxon>
        <taxon>Fungi incertae sedis</taxon>
        <taxon>Mucoromycota</taxon>
        <taxon>Glomeromycotina</taxon>
        <taxon>Glomeromycetes</taxon>
        <taxon>Diversisporales</taxon>
        <taxon>Gigasporaceae</taxon>
        <taxon>Cetraspora</taxon>
    </lineage>
</organism>
<dbReference type="InterPro" id="IPR009071">
    <property type="entry name" value="HMG_box_dom"/>
</dbReference>